<protein>
    <recommendedName>
        <fullName evidence="2">DUF11 domain-containing protein</fullName>
    </recommendedName>
</protein>
<dbReference type="EMBL" id="BMFY01000005">
    <property type="protein sequence ID" value="GGA12741.1"/>
    <property type="molecule type" value="Genomic_DNA"/>
</dbReference>
<dbReference type="Pfam" id="PF01345">
    <property type="entry name" value="DUF11"/>
    <property type="match status" value="1"/>
</dbReference>
<evidence type="ECO:0000313" key="3">
    <source>
        <dbReference type="EMBL" id="GGA12741.1"/>
    </source>
</evidence>
<sequence>MTAGGPMYGQTRNHDERTAGGTAMLRHSLVGLMALVVALLLASPAAAGEAEEGTDPGRFTVEITPDREDTLSAGDEVAYAISVTNEGEALDEMRVVQMLPAGFEHVSADPEGEVQGSQHVWTLELDAGETASLTHTVRAGSASQVEGGRLVQVEQEDAPAASGGEQFSSTVCVYESAGGDAAACASAWQQLESEGGGLAAWLWGIGGAVVVAALAVLAFFWLRKKPGKRSKGKDGEKTAAAV</sequence>
<gene>
    <name evidence="3" type="ORF">GCM10011333_14530</name>
</gene>
<accession>A0A8J2XK94</accession>
<dbReference type="InterPro" id="IPR001434">
    <property type="entry name" value="OmcB-like_DUF11"/>
</dbReference>
<dbReference type="AlphaFoldDB" id="A0A8J2XK94"/>
<keyword evidence="4" id="KW-1185">Reference proteome</keyword>
<reference evidence="3" key="2">
    <citation type="submission" date="2020-09" db="EMBL/GenBank/DDBJ databases">
        <authorList>
            <person name="Sun Q."/>
            <person name="Zhou Y."/>
        </authorList>
    </citation>
    <scope>NUCLEOTIDE SEQUENCE</scope>
    <source>
        <strain evidence="3">CGMCC 1.12785</strain>
    </source>
</reference>
<feature type="transmembrane region" description="Helical" evidence="1">
    <location>
        <begin position="200"/>
        <end position="222"/>
    </location>
</feature>
<evidence type="ECO:0000313" key="4">
    <source>
        <dbReference type="Proteomes" id="UP000616114"/>
    </source>
</evidence>
<comment type="caution">
    <text evidence="3">The sequence shown here is derived from an EMBL/GenBank/DDBJ whole genome shotgun (WGS) entry which is preliminary data.</text>
</comment>
<keyword evidence="1" id="KW-0472">Membrane</keyword>
<evidence type="ECO:0000256" key="1">
    <source>
        <dbReference type="SAM" id="Phobius"/>
    </source>
</evidence>
<dbReference type="Gene3D" id="2.60.40.2960">
    <property type="match status" value="1"/>
</dbReference>
<evidence type="ECO:0000259" key="2">
    <source>
        <dbReference type="Pfam" id="PF01345"/>
    </source>
</evidence>
<dbReference type="RefSeq" id="WP_188550268.1">
    <property type="nucleotide sequence ID" value="NZ_BMFY01000005.1"/>
</dbReference>
<keyword evidence="1" id="KW-1133">Transmembrane helix</keyword>
<keyword evidence="1" id="KW-0812">Transmembrane</keyword>
<organism evidence="3 4">
    <name type="scientific">Sediminivirga luteola</name>
    <dbReference type="NCBI Taxonomy" id="1774748"/>
    <lineage>
        <taxon>Bacteria</taxon>
        <taxon>Bacillati</taxon>
        <taxon>Actinomycetota</taxon>
        <taxon>Actinomycetes</taxon>
        <taxon>Micrococcales</taxon>
        <taxon>Brevibacteriaceae</taxon>
        <taxon>Sediminivirga</taxon>
    </lineage>
</organism>
<dbReference type="Proteomes" id="UP000616114">
    <property type="component" value="Unassembled WGS sequence"/>
</dbReference>
<proteinExistence type="predicted"/>
<reference evidence="3" key="1">
    <citation type="journal article" date="2014" name="Int. J. Syst. Evol. Microbiol.">
        <title>Complete genome sequence of Corynebacterium casei LMG S-19264T (=DSM 44701T), isolated from a smear-ripened cheese.</title>
        <authorList>
            <consortium name="US DOE Joint Genome Institute (JGI-PGF)"/>
            <person name="Walter F."/>
            <person name="Albersmeier A."/>
            <person name="Kalinowski J."/>
            <person name="Ruckert C."/>
        </authorList>
    </citation>
    <scope>NUCLEOTIDE SEQUENCE</scope>
    <source>
        <strain evidence="3">CGMCC 1.12785</strain>
    </source>
</reference>
<name>A0A8J2XK94_9MICO</name>
<feature type="domain" description="DUF11" evidence="2">
    <location>
        <begin position="68"/>
        <end position="145"/>
    </location>
</feature>